<dbReference type="PANTHER" id="PTHR24376">
    <property type="entry name" value="ZINC FINGER PROTEIN"/>
    <property type="match status" value="1"/>
</dbReference>
<organism evidence="10 11">
    <name type="scientific">Mesorhabditis spiculigera</name>
    <dbReference type="NCBI Taxonomy" id="96644"/>
    <lineage>
        <taxon>Eukaryota</taxon>
        <taxon>Metazoa</taxon>
        <taxon>Ecdysozoa</taxon>
        <taxon>Nematoda</taxon>
        <taxon>Chromadorea</taxon>
        <taxon>Rhabditida</taxon>
        <taxon>Rhabditina</taxon>
        <taxon>Rhabditomorpha</taxon>
        <taxon>Rhabditoidea</taxon>
        <taxon>Rhabditidae</taxon>
        <taxon>Mesorhabditinae</taxon>
        <taxon>Mesorhabditis</taxon>
    </lineage>
</organism>
<feature type="domain" description="C2H2-type" evidence="9">
    <location>
        <begin position="267"/>
        <end position="295"/>
    </location>
</feature>
<proteinExistence type="predicted"/>
<dbReference type="Proteomes" id="UP001177023">
    <property type="component" value="Unassembled WGS sequence"/>
</dbReference>
<feature type="domain" description="C2H2-type" evidence="9">
    <location>
        <begin position="799"/>
        <end position="826"/>
    </location>
</feature>
<feature type="domain" description="C2H2-type" evidence="9">
    <location>
        <begin position="234"/>
        <end position="257"/>
    </location>
</feature>
<feature type="domain" description="C2H2-type" evidence="9">
    <location>
        <begin position="452"/>
        <end position="479"/>
    </location>
</feature>
<dbReference type="FunFam" id="3.30.160.60:FF:000145">
    <property type="entry name" value="Zinc finger protein 574"/>
    <property type="match status" value="1"/>
</dbReference>
<evidence type="ECO:0000259" key="9">
    <source>
        <dbReference type="PROSITE" id="PS50157"/>
    </source>
</evidence>
<dbReference type="GO" id="GO:0000122">
    <property type="term" value="P:negative regulation of transcription by RNA polymerase II"/>
    <property type="evidence" value="ECO:0007669"/>
    <property type="project" value="UniProtKB-ARBA"/>
</dbReference>
<feature type="compositionally biased region" description="Polar residues" evidence="8">
    <location>
        <begin position="558"/>
        <end position="568"/>
    </location>
</feature>
<dbReference type="GO" id="GO:0005634">
    <property type="term" value="C:nucleus"/>
    <property type="evidence" value="ECO:0007669"/>
    <property type="project" value="UniProtKB-SubCell"/>
</dbReference>
<feature type="domain" description="C2H2-type" evidence="9">
    <location>
        <begin position="206"/>
        <end position="234"/>
    </location>
</feature>
<dbReference type="FunFam" id="3.30.160.60:FF:000624">
    <property type="entry name" value="zinc finger protein 697"/>
    <property type="match status" value="1"/>
</dbReference>
<feature type="domain" description="C2H2-type" evidence="9">
    <location>
        <begin position="827"/>
        <end position="854"/>
    </location>
</feature>
<comment type="caution">
    <text evidence="10">The sequence shown here is derived from an EMBL/GenBank/DDBJ whole genome shotgun (WGS) entry which is preliminary data.</text>
</comment>
<protein>
    <recommendedName>
        <fullName evidence="9">C2H2-type domain-containing protein</fullName>
    </recommendedName>
</protein>
<feature type="domain" description="C2H2-type" evidence="9">
    <location>
        <begin position="767"/>
        <end position="794"/>
    </location>
</feature>
<keyword evidence="3" id="KW-0677">Repeat</keyword>
<dbReference type="AlphaFoldDB" id="A0AA36CLI5"/>
<evidence type="ECO:0000256" key="8">
    <source>
        <dbReference type="SAM" id="MobiDB-lite"/>
    </source>
</evidence>
<dbReference type="EMBL" id="CATQJA010002307">
    <property type="protein sequence ID" value="CAJ0570391.1"/>
    <property type="molecule type" value="Genomic_DNA"/>
</dbReference>
<dbReference type="FunFam" id="3.30.160.60:FF:000446">
    <property type="entry name" value="Zinc finger protein"/>
    <property type="match status" value="1"/>
</dbReference>
<feature type="region of interest" description="Disordered" evidence="8">
    <location>
        <begin position="417"/>
        <end position="436"/>
    </location>
</feature>
<dbReference type="Pfam" id="PF13912">
    <property type="entry name" value="zf-C2H2_6"/>
    <property type="match status" value="2"/>
</dbReference>
<keyword evidence="2" id="KW-0479">Metal-binding</keyword>
<dbReference type="InterPro" id="IPR041661">
    <property type="entry name" value="ZN622/Rei1/Reh1_Znf-C2H2"/>
</dbReference>
<feature type="domain" description="C2H2-type" evidence="9">
    <location>
        <begin position="309"/>
        <end position="336"/>
    </location>
</feature>
<dbReference type="InterPro" id="IPR036236">
    <property type="entry name" value="Znf_C2H2_sf"/>
</dbReference>
<feature type="domain" description="C2H2-type" evidence="9">
    <location>
        <begin position="178"/>
        <end position="205"/>
    </location>
</feature>
<evidence type="ECO:0000256" key="1">
    <source>
        <dbReference type="ARBA" id="ARBA00004123"/>
    </source>
</evidence>
<evidence type="ECO:0000256" key="7">
    <source>
        <dbReference type="PROSITE-ProRule" id="PRU00042"/>
    </source>
</evidence>
<dbReference type="Gene3D" id="3.30.160.60">
    <property type="entry name" value="Classic Zinc Finger"/>
    <property type="match status" value="8"/>
</dbReference>
<sequence length="951" mass="107160">MQALVIDFEAVNEPSTSYTPQCDTYNSNWVLIHHKEAQFNSERNGAINFTGNEHDARMAMMPIVVCERRVHCMICDLEIDDVQAIPGNESLHLPTCSIGKEFKCEVCSEEFNKAVNLRVHTCVVHEAESQGTSEECSTTISFDQMALHKRQHVLLKRMSKKSSFAIPLPTDVLNGRSHVCEVCEKRFKRPAELKRHLATHSGIRAFRCDQCDRSYAHERGLLTHVERDHEMRRYACPICRAPFKSIQSMERHAQAVHRIGQSEAAHYACPQCTCKFNNIGALSVHLKHQHESGEWRRAHIRSHTMEKQNRCKRCGKKFLSRNGLKTHMEIHLRQDMVDPTLAMHRCTDCFKLLMLYVVIKPFTSFINVGDAGPDFHHRCVCDTTKRHVRQKAKVGLSGELYLLNKNTSSGSLMQLGETASQRHDSPVRTSTSRPASVAGLPVHGRAQQPCMYSCRICSLTFPNFSTWRVHTRAHSGRPLRSHICWLCHKAFSSFQQLTRHKQVHERERPMNCVVCQRSFRNRNRWLVHMAECHPDVRTTETLPHDRTGAASAQHHQHPPTQGDAQPTRAQSANMFAPQGDYYNDLLAGPADGMYMINALDFGHNVPAPDLSMGFEPGPPVHQMPAYVMPAQPVPEPPLPVPSTTSAATSLTPRCPVCSHLYDTMAHLVQHCEQLTAEPAHMLAVYECLVCGGKLKGSATFIEHMREEHQVTYDAEDTQHLPAPLARKARRVSEPAKTQLSCPICQKTFARRYDVDRHMKSHTGEKAFGCGRCGQRFSTSYHYNDHLSRHGEEDNGARAFACTLCAKTYAAASSLKTHMRKHTGERPHKCRQCEADFMTSGDLSRHLKWHAAGCPKKRTVLKLPELAASTAEGDSRTREQLAMTVRQISSLKKRPLEVHTSSAFSAPLGDAATRQQPTLCLMISTSPEGYFVEISAAHSQDRPQVGCLEFKV</sequence>
<comment type="subcellular location">
    <subcellularLocation>
        <location evidence="1">Nucleus</location>
    </subcellularLocation>
</comment>
<evidence type="ECO:0000256" key="6">
    <source>
        <dbReference type="ARBA" id="ARBA00023242"/>
    </source>
</evidence>
<feature type="region of interest" description="Disordered" evidence="8">
    <location>
        <begin position="539"/>
        <end position="568"/>
    </location>
</feature>
<dbReference type="GO" id="GO:0008270">
    <property type="term" value="F:zinc ion binding"/>
    <property type="evidence" value="ECO:0007669"/>
    <property type="project" value="UniProtKB-KW"/>
</dbReference>
<feature type="domain" description="C2H2-type" evidence="9">
    <location>
        <begin position="739"/>
        <end position="766"/>
    </location>
</feature>
<feature type="domain" description="C2H2-type" evidence="9">
    <location>
        <begin position="482"/>
        <end position="509"/>
    </location>
</feature>
<dbReference type="GO" id="GO:0000978">
    <property type="term" value="F:RNA polymerase II cis-regulatory region sequence-specific DNA binding"/>
    <property type="evidence" value="ECO:0007669"/>
    <property type="project" value="TreeGrafter"/>
</dbReference>
<feature type="domain" description="C2H2-type" evidence="9">
    <location>
        <begin position="102"/>
        <end position="130"/>
    </location>
</feature>
<dbReference type="SUPFAM" id="SSF57667">
    <property type="entry name" value="beta-beta-alpha zinc fingers"/>
    <property type="match status" value="5"/>
</dbReference>
<dbReference type="PROSITE" id="PS00028">
    <property type="entry name" value="ZINC_FINGER_C2H2_1"/>
    <property type="match status" value="14"/>
</dbReference>
<name>A0AA36CLI5_9BILA</name>
<keyword evidence="4 7" id="KW-0863">Zinc-finger</keyword>
<dbReference type="Pfam" id="PF12756">
    <property type="entry name" value="zf-C2H2_2"/>
    <property type="match status" value="1"/>
</dbReference>
<evidence type="ECO:0000313" key="10">
    <source>
        <dbReference type="EMBL" id="CAJ0570391.1"/>
    </source>
</evidence>
<evidence type="ECO:0000256" key="3">
    <source>
        <dbReference type="ARBA" id="ARBA00022737"/>
    </source>
</evidence>
<accession>A0AA36CLI5</accession>
<evidence type="ECO:0000313" key="11">
    <source>
        <dbReference type="Proteomes" id="UP001177023"/>
    </source>
</evidence>
<evidence type="ECO:0000256" key="4">
    <source>
        <dbReference type="ARBA" id="ARBA00022771"/>
    </source>
</evidence>
<keyword evidence="11" id="KW-1185">Reference proteome</keyword>
<dbReference type="InterPro" id="IPR013087">
    <property type="entry name" value="Znf_C2H2_type"/>
</dbReference>
<keyword evidence="5" id="KW-0862">Zinc</keyword>
<dbReference type="Pfam" id="PF00096">
    <property type="entry name" value="zf-C2H2"/>
    <property type="match status" value="2"/>
</dbReference>
<dbReference type="PROSITE" id="PS50157">
    <property type="entry name" value="ZINC_FINGER_C2H2_2"/>
    <property type="match status" value="12"/>
</dbReference>
<feature type="non-terminal residue" evidence="10">
    <location>
        <position position="951"/>
    </location>
</feature>
<dbReference type="PANTHER" id="PTHR24376:SF216">
    <property type="entry name" value="ZINC FINGER PROTEIN 420-LIKE"/>
    <property type="match status" value="1"/>
</dbReference>
<gene>
    <name evidence="10" type="ORF">MSPICULIGERA_LOCUS8833</name>
</gene>
<evidence type="ECO:0000256" key="2">
    <source>
        <dbReference type="ARBA" id="ARBA00022723"/>
    </source>
</evidence>
<evidence type="ECO:0000256" key="5">
    <source>
        <dbReference type="ARBA" id="ARBA00022833"/>
    </source>
</evidence>
<reference evidence="10" key="1">
    <citation type="submission" date="2023-06" db="EMBL/GenBank/DDBJ databases">
        <authorList>
            <person name="Delattre M."/>
        </authorList>
    </citation>
    <scope>NUCLEOTIDE SEQUENCE</scope>
    <source>
        <strain evidence="10">AF72</strain>
    </source>
</reference>
<dbReference type="SMART" id="SM00355">
    <property type="entry name" value="ZnF_C2H2"/>
    <property type="match status" value="14"/>
</dbReference>
<dbReference type="GO" id="GO:0001228">
    <property type="term" value="F:DNA-binding transcription activator activity, RNA polymerase II-specific"/>
    <property type="evidence" value="ECO:0007669"/>
    <property type="project" value="TreeGrafter"/>
</dbReference>
<keyword evidence="6" id="KW-0539">Nucleus</keyword>